<dbReference type="GO" id="GO:0051131">
    <property type="term" value="P:chaperone-mediated protein complex assembly"/>
    <property type="evidence" value="ECO:0007669"/>
    <property type="project" value="TreeGrafter"/>
</dbReference>
<dbReference type="GO" id="GO:0005524">
    <property type="term" value="F:ATP binding"/>
    <property type="evidence" value="ECO:0007669"/>
    <property type="project" value="InterPro"/>
</dbReference>
<gene>
    <name evidence="1" type="ORF">S01H4_49102</name>
</gene>
<dbReference type="Gene3D" id="1.10.8.60">
    <property type="match status" value="1"/>
</dbReference>
<proteinExistence type="predicted"/>
<dbReference type="PANTHER" id="PTHR43718">
    <property type="entry name" value="LON PROTEASE"/>
    <property type="match status" value="1"/>
</dbReference>
<dbReference type="GO" id="GO:0007005">
    <property type="term" value="P:mitochondrion organization"/>
    <property type="evidence" value="ECO:0007669"/>
    <property type="project" value="TreeGrafter"/>
</dbReference>
<accession>X1CUR0</accession>
<reference evidence="1" key="1">
    <citation type="journal article" date="2014" name="Front. Microbiol.">
        <title>High frequency of phylogenetically diverse reductive dehalogenase-homologous genes in deep subseafloor sedimentary metagenomes.</title>
        <authorList>
            <person name="Kawai M."/>
            <person name="Futagami T."/>
            <person name="Toyoda A."/>
            <person name="Takaki Y."/>
            <person name="Nishi S."/>
            <person name="Hori S."/>
            <person name="Arai W."/>
            <person name="Tsubouchi T."/>
            <person name="Morono Y."/>
            <person name="Uchiyama I."/>
            <person name="Ito T."/>
            <person name="Fujiyama A."/>
            <person name="Inagaki F."/>
            <person name="Takami H."/>
        </authorList>
    </citation>
    <scope>NUCLEOTIDE SEQUENCE</scope>
    <source>
        <strain evidence="1">Expedition CK06-06</strain>
    </source>
</reference>
<evidence type="ECO:0000313" key="1">
    <source>
        <dbReference type="EMBL" id="GAG96707.1"/>
    </source>
</evidence>
<comment type="caution">
    <text evidence="1">The sequence shown here is derived from an EMBL/GenBank/DDBJ whole genome shotgun (WGS) entry which is preliminary data.</text>
</comment>
<name>X1CUR0_9ZZZZ</name>
<dbReference type="GO" id="GO:0004252">
    <property type="term" value="F:serine-type endopeptidase activity"/>
    <property type="evidence" value="ECO:0007669"/>
    <property type="project" value="InterPro"/>
</dbReference>
<dbReference type="GO" id="GO:0004176">
    <property type="term" value="F:ATP-dependent peptidase activity"/>
    <property type="evidence" value="ECO:0007669"/>
    <property type="project" value="InterPro"/>
</dbReference>
<dbReference type="GO" id="GO:0005759">
    <property type="term" value="C:mitochondrial matrix"/>
    <property type="evidence" value="ECO:0007669"/>
    <property type="project" value="TreeGrafter"/>
</dbReference>
<sequence length="187" mass="21855">QESVHGKEVASSLLHILDYTQNSEFTDMYMQEIPVDLSKLLIIISINDPKVIDKVLLDRLPLIHLDGYSIDDKVNIGMNYMIPKILKHLTIDSKEVVISEDMMKYIVMKSDVEKPGVRELERNLYNLYERINLLKIINSHKKNNRRQLNMSYNINHFKIPFNVKEKHVDILLDSNKNNSNKSITVYT</sequence>
<dbReference type="InterPro" id="IPR027065">
    <property type="entry name" value="Lon_Prtase"/>
</dbReference>
<organism evidence="1">
    <name type="scientific">marine sediment metagenome</name>
    <dbReference type="NCBI Taxonomy" id="412755"/>
    <lineage>
        <taxon>unclassified sequences</taxon>
        <taxon>metagenomes</taxon>
        <taxon>ecological metagenomes</taxon>
    </lineage>
</organism>
<protein>
    <submittedName>
        <fullName evidence="1">Uncharacterized protein</fullName>
    </submittedName>
</protein>
<dbReference type="PANTHER" id="PTHR43718:SF2">
    <property type="entry name" value="LON PROTEASE HOMOLOG, MITOCHONDRIAL"/>
    <property type="match status" value="1"/>
</dbReference>
<dbReference type="InterPro" id="IPR027417">
    <property type="entry name" value="P-loop_NTPase"/>
</dbReference>
<dbReference type="SUPFAM" id="SSF52540">
    <property type="entry name" value="P-loop containing nucleoside triphosphate hydrolases"/>
    <property type="match status" value="1"/>
</dbReference>
<dbReference type="EMBL" id="BART01027737">
    <property type="protein sequence ID" value="GAG96707.1"/>
    <property type="molecule type" value="Genomic_DNA"/>
</dbReference>
<dbReference type="Gene3D" id="3.40.50.300">
    <property type="entry name" value="P-loop containing nucleotide triphosphate hydrolases"/>
    <property type="match status" value="1"/>
</dbReference>
<dbReference type="GO" id="GO:0003697">
    <property type="term" value="F:single-stranded DNA binding"/>
    <property type="evidence" value="ECO:0007669"/>
    <property type="project" value="TreeGrafter"/>
</dbReference>
<feature type="non-terminal residue" evidence="1">
    <location>
        <position position="1"/>
    </location>
</feature>
<dbReference type="GO" id="GO:0006515">
    <property type="term" value="P:protein quality control for misfolded or incompletely synthesized proteins"/>
    <property type="evidence" value="ECO:0007669"/>
    <property type="project" value="TreeGrafter"/>
</dbReference>
<dbReference type="AlphaFoldDB" id="X1CUR0"/>